<dbReference type="InterPro" id="IPR047794">
    <property type="entry name" value="C45_proenzyme-like"/>
</dbReference>
<sequence>MKLHTFVTDVTDPRERGRLIGERFAPEIRETVALYLAFFPKLGIAPQRAREIGEASLAALGAWCPRLAAEVEAIADGVDLPRWQLACLNARTEILATATAPASAEGECSTAVYAPAGPHAPRTLQTWDWHDTLAPQGLLIRFATPHGRTVKLFSEFGMLAKLGVNSAGLGLHFNILHHASDNDSAGVPVHAIARRLLEDATTVQEAIELARTARVSASTVLTVFTRHDANPRAASIELSPSGVGVVVPRPDGWLLHTNHFLDRALSGGECMPDSSTTRERFAHLNDVVSGMTSADVRDRAAAMCGAAGDQAVVCFHPDLSMPDTERWETLLTVGIDTDACALDYVAGNPHDLARDGALRF</sequence>
<gene>
    <name evidence="3" type="ORF">B7G54_31280</name>
    <name evidence="2" type="ORF">LMG29660_01107</name>
</gene>
<dbReference type="Proteomes" id="UP000193146">
    <property type="component" value="Unassembled WGS sequence"/>
</dbReference>
<reference evidence="2 5" key="2">
    <citation type="submission" date="2020-04" db="EMBL/GenBank/DDBJ databases">
        <authorList>
            <person name="De Canck E."/>
        </authorList>
    </citation>
    <scope>NUCLEOTIDE SEQUENCE [LARGE SCALE GENOMIC DNA]</scope>
    <source>
        <strain evidence="2 5">LMG 29660</strain>
    </source>
</reference>
<dbReference type="EMBL" id="NBYX01000023">
    <property type="protein sequence ID" value="ORT81523.1"/>
    <property type="molecule type" value="Genomic_DNA"/>
</dbReference>
<dbReference type="PANTHER" id="PTHR34180">
    <property type="entry name" value="PEPTIDASE C45"/>
    <property type="match status" value="1"/>
</dbReference>
<name>A0A1X1P8I3_9BURK</name>
<accession>A0A1X1P8I3</accession>
<keyword evidence="4" id="KW-1185">Reference proteome</keyword>
<evidence type="ECO:0000313" key="5">
    <source>
        <dbReference type="Proteomes" id="UP000494135"/>
    </source>
</evidence>
<dbReference type="AlphaFoldDB" id="A0A1X1P8I3"/>
<dbReference type="InterPro" id="IPR005079">
    <property type="entry name" value="Peptidase_C45_hydrolase"/>
</dbReference>
<evidence type="ECO:0000259" key="1">
    <source>
        <dbReference type="Pfam" id="PF03417"/>
    </source>
</evidence>
<dbReference type="OrthoDB" id="2910336at2"/>
<dbReference type="NCBIfam" id="NF040521">
    <property type="entry name" value="C45_proenzyme"/>
    <property type="match status" value="1"/>
</dbReference>
<reference evidence="3 4" key="1">
    <citation type="submission" date="2017-04" db="EMBL/GenBank/DDBJ databases">
        <title>Burkholderia puraquae sp. nov., a novel Burkholderia cepacia complex species from hospital setting samples.</title>
        <authorList>
            <person name="Martina P."/>
            <person name="Leguizamon M."/>
            <person name="Prieto C."/>
            <person name="Sousa S."/>
            <person name="Montanaro P."/>
            <person name="Draghi W."/>
            <person name="Staembler M."/>
            <person name="Bettiol M."/>
            <person name="Figoli C."/>
            <person name="Palau J."/>
            <person name="Alvarez F."/>
            <person name="Benetti S."/>
            <person name="Anchat E."/>
            <person name="Vescina C."/>
            <person name="Ferreras J."/>
            <person name="Lasch P."/>
            <person name="Lagares A."/>
            <person name="Zorreguieta A."/>
            <person name="Yantorno O."/>
            <person name="Bosch A."/>
        </authorList>
    </citation>
    <scope>NUCLEOTIDE SEQUENCE [LARGE SCALE GENOMIC DNA]</scope>
    <source>
        <strain evidence="3 4">CAMPA 1040</strain>
    </source>
</reference>
<dbReference type="Pfam" id="PF03417">
    <property type="entry name" value="AAT"/>
    <property type="match status" value="1"/>
</dbReference>
<dbReference type="RefSeq" id="WP_085042638.1">
    <property type="nucleotide sequence ID" value="NZ_CADIKG010000002.1"/>
</dbReference>
<organism evidence="3 4">
    <name type="scientific">Burkholderia puraquae</name>
    <dbReference type="NCBI Taxonomy" id="1904757"/>
    <lineage>
        <taxon>Bacteria</taxon>
        <taxon>Pseudomonadati</taxon>
        <taxon>Pseudomonadota</taxon>
        <taxon>Betaproteobacteria</taxon>
        <taxon>Burkholderiales</taxon>
        <taxon>Burkholderiaceae</taxon>
        <taxon>Burkholderia</taxon>
        <taxon>Burkholderia cepacia complex</taxon>
    </lineage>
</organism>
<dbReference type="PANTHER" id="PTHR34180:SF1">
    <property type="entry name" value="BETA-ALANYL-DOPAMINE_CARCININE HYDROLASE"/>
    <property type="match status" value="1"/>
</dbReference>
<dbReference type="EMBL" id="CADIKG010000002">
    <property type="protein sequence ID" value="CAB3749979.1"/>
    <property type="molecule type" value="Genomic_DNA"/>
</dbReference>
<evidence type="ECO:0000313" key="3">
    <source>
        <dbReference type="EMBL" id="ORT81523.1"/>
    </source>
</evidence>
<evidence type="ECO:0000313" key="4">
    <source>
        <dbReference type="Proteomes" id="UP000193146"/>
    </source>
</evidence>
<dbReference type="Proteomes" id="UP000494135">
    <property type="component" value="Unassembled WGS sequence"/>
</dbReference>
<proteinExistence type="predicted"/>
<evidence type="ECO:0000313" key="2">
    <source>
        <dbReference type="EMBL" id="CAB3749979.1"/>
    </source>
</evidence>
<dbReference type="Gene3D" id="1.10.10.2120">
    <property type="match status" value="1"/>
</dbReference>
<feature type="domain" description="Peptidase C45 hydrolase" evidence="1">
    <location>
        <begin position="161"/>
        <end position="349"/>
    </location>
</feature>
<protein>
    <submittedName>
        <fullName evidence="3">Peptidase C45</fullName>
    </submittedName>
</protein>
<dbReference type="Gene3D" id="3.60.60.10">
    <property type="entry name" value="Penicillin V Acylase, Chain A"/>
    <property type="match status" value="1"/>
</dbReference>
<dbReference type="InterPro" id="IPR047801">
    <property type="entry name" value="Peptidase_C45"/>
</dbReference>